<proteinExistence type="inferred from homology"/>
<feature type="active site" description="Charge relay system; for autoendoproteolytic cleavage activity" evidence="12">
    <location>
        <position position="165"/>
    </location>
</feature>
<keyword evidence="10 12" id="KW-1208">Phospholipid metabolism</keyword>
<dbReference type="InterPro" id="IPR033178">
    <property type="entry name" value="PSD_type1_pro"/>
</dbReference>
<comment type="subcellular location">
    <subcellularLocation>
        <location evidence="12">Cell membrane</location>
        <topology evidence="12">Peripheral membrane protein</topology>
    </subcellularLocation>
</comment>
<organism evidence="13 14">
    <name type="scientific">Methylophaga frappieri (strain ATCC BAA-2434 / DSM 25690 / JAM7)</name>
    <dbReference type="NCBI Taxonomy" id="754477"/>
    <lineage>
        <taxon>Bacteria</taxon>
        <taxon>Pseudomonadati</taxon>
        <taxon>Pseudomonadota</taxon>
        <taxon>Gammaproteobacteria</taxon>
        <taxon>Thiotrichales</taxon>
        <taxon>Piscirickettsiaceae</taxon>
        <taxon>Methylophaga</taxon>
    </lineage>
</organism>
<evidence type="ECO:0000313" key="14">
    <source>
        <dbReference type="Proteomes" id="UP000009145"/>
    </source>
</evidence>
<dbReference type="GO" id="GO:0005886">
    <property type="term" value="C:plasma membrane"/>
    <property type="evidence" value="ECO:0007669"/>
    <property type="project" value="UniProtKB-SubCell"/>
</dbReference>
<comment type="catalytic activity">
    <reaction evidence="12">
        <text>a 1,2-diacyl-sn-glycero-3-phospho-L-serine + H(+) = a 1,2-diacyl-sn-glycero-3-phosphoethanolamine + CO2</text>
        <dbReference type="Rhea" id="RHEA:20828"/>
        <dbReference type="ChEBI" id="CHEBI:15378"/>
        <dbReference type="ChEBI" id="CHEBI:16526"/>
        <dbReference type="ChEBI" id="CHEBI:57262"/>
        <dbReference type="ChEBI" id="CHEBI:64612"/>
        <dbReference type="EC" id="4.1.1.65"/>
    </reaction>
</comment>
<keyword evidence="4 12" id="KW-0210">Decarboxylase</keyword>
<evidence type="ECO:0000256" key="7">
    <source>
        <dbReference type="ARBA" id="ARBA00023145"/>
    </source>
</evidence>
<keyword evidence="8 12" id="KW-0594">Phospholipid biosynthesis</keyword>
<feature type="active site" description="Charge relay system; for autoendoproteolytic cleavage activity" evidence="12">
    <location>
        <position position="108"/>
    </location>
</feature>
<dbReference type="GO" id="GO:0006646">
    <property type="term" value="P:phosphatidylethanolamine biosynthetic process"/>
    <property type="evidence" value="ECO:0007669"/>
    <property type="project" value="UniProtKB-UniRule"/>
</dbReference>
<evidence type="ECO:0000256" key="8">
    <source>
        <dbReference type="ARBA" id="ARBA00023209"/>
    </source>
</evidence>
<dbReference type="PANTHER" id="PTHR10067">
    <property type="entry name" value="PHOSPHATIDYLSERINE DECARBOXYLASE"/>
    <property type="match status" value="1"/>
</dbReference>
<dbReference type="InterPro" id="IPR003817">
    <property type="entry name" value="PS_Dcarbxylase"/>
</dbReference>
<evidence type="ECO:0000256" key="2">
    <source>
        <dbReference type="ARBA" id="ARBA00022475"/>
    </source>
</evidence>
<name>I1YHK8_METFJ</name>
<dbReference type="STRING" id="754477.Q7C_1251"/>
<keyword evidence="14" id="KW-1185">Reference proteome</keyword>
<comment type="subunit">
    <text evidence="12">Heterodimer of a large membrane-associated beta subunit and a small pyruvoyl-containing alpha subunit.</text>
</comment>
<dbReference type="OrthoDB" id="9802030at2"/>
<dbReference type="InterPro" id="IPR033177">
    <property type="entry name" value="PSD-B"/>
</dbReference>
<keyword evidence="5 12" id="KW-0443">Lipid metabolism</keyword>
<keyword evidence="7 12" id="KW-0865">Zymogen</keyword>
<comment type="cofactor">
    <cofactor evidence="12">
        <name>pyruvate</name>
        <dbReference type="ChEBI" id="CHEBI:15361"/>
    </cofactor>
    <text evidence="12">Binds 1 pyruvoyl group covalently per subunit.</text>
</comment>
<dbReference type="GO" id="GO:0004609">
    <property type="term" value="F:phosphatidylserine decarboxylase activity"/>
    <property type="evidence" value="ECO:0007669"/>
    <property type="project" value="UniProtKB-UniRule"/>
</dbReference>
<feature type="active site" description="Schiff-base intermediate with substrate; via pyruvic acid; for decarboxylase activity" evidence="12">
    <location>
        <position position="269"/>
    </location>
</feature>
<dbReference type="EMBL" id="CP003380">
    <property type="protein sequence ID" value="AFJ02401.1"/>
    <property type="molecule type" value="Genomic_DNA"/>
</dbReference>
<dbReference type="Proteomes" id="UP000009145">
    <property type="component" value="Chromosome"/>
</dbReference>
<dbReference type="eggNOG" id="COG0688">
    <property type="taxonomic scope" value="Bacteria"/>
</dbReference>
<comment type="pathway">
    <text evidence="1">Lipid metabolism.</text>
</comment>
<accession>I1YHK8</accession>
<dbReference type="Pfam" id="PF02666">
    <property type="entry name" value="PS_Dcarbxylase"/>
    <property type="match status" value="1"/>
</dbReference>
<gene>
    <name evidence="12" type="primary">psd</name>
    <name evidence="13" type="ordered locus">Q7C_1251</name>
</gene>
<evidence type="ECO:0000313" key="13">
    <source>
        <dbReference type="EMBL" id="AFJ02401.1"/>
    </source>
</evidence>
<comment type="similarity">
    <text evidence="12">Belongs to the phosphatidylserine decarboxylase family. PSD-B subfamily. Prokaryotic type I sub-subfamily.</text>
</comment>
<feature type="chain" id="PRO_5023437637" description="Phosphatidylserine decarboxylase beta chain" evidence="12">
    <location>
        <begin position="1"/>
        <end position="268"/>
    </location>
</feature>
<evidence type="ECO:0000256" key="3">
    <source>
        <dbReference type="ARBA" id="ARBA00022516"/>
    </source>
</evidence>
<protein>
    <recommendedName>
        <fullName evidence="12">Phosphatidylserine decarboxylase proenzyme</fullName>
        <ecNumber evidence="12">4.1.1.65</ecNumber>
    </recommendedName>
    <component>
        <recommendedName>
            <fullName evidence="12">Phosphatidylserine decarboxylase alpha chain</fullName>
        </recommendedName>
    </component>
    <component>
        <recommendedName>
            <fullName evidence="12">Phosphatidylserine decarboxylase beta chain</fullName>
        </recommendedName>
    </component>
</protein>
<evidence type="ECO:0000256" key="4">
    <source>
        <dbReference type="ARBA" id="ARBA00022793"/>
    </source>
</evidence>
<dbReference type="NCBIfam" id="TIGR00163">
    <property type="entry name" value="PS_decarb"/>
    <property type="match status" value="1"/>
</dbReference>
<dbReference type="AlphaFoldDB" id="I1YHK8"/>
<dbReference type="EC" id="4.1.1.65" evidence="12"/>
<keyword evidence="2 12" id="KW-1003">Cell membrane</keyword>
<evidence type="ECO:0000256" key="11">
    <source>
        <dbReference type="ARBA" id="ARBA00023317"/>
    </source>
</evidence>
<feature type="active site" description="Charge relay system; for autoendoproteolytic cleavage activity" evidence="12">
    <location>
        <position position="269"/>
    </location>
</feature>
<evidence type="ECO:0000256" key="5">
    <source>
        <dbReference type="ARBA" id="ARBA00023098"/>
    </source>
</evidence>
<dbReference type="HOGENOM" id="CLU_029061_4_1_6"/>
<dbReference type="HAMAP" id="MF_00662">
    <property type="entry name" value="PS_decarb_PSD_B_type1"/>
    <property type="match status" value="1"/>
</dbReference>
<reference evidence="13 14" key="1">
    <citation type="journal article" date="2012" name="J. Bacteriol.">
        <title>Complete genome sequences of Methylophaga sp. strain JAM1 and Methylophaga sp. strain JAM7.</title>
        <authorList>
            <person name="Villeneuve C."/>
            <person name="Martineau C."/>
            <person name="Mauffrey F."/>
            <person name="Villemur R."/>
        </authorList>
    </citation>
    <scope>NUCLEOTIDE SEQUENCE [LARGE SCALE GENOMIC DNA]</scope>
    <source>
        <strain evidence="13 14">JAM7</strain>
    </source>
</reference>
<evidence type="ECO:0000256" key="12">
    <source>
        <dbReference type="HAMAP-Rule" id="MF_00662"/>
    </source>
</evidence>
<dbReference type="PANTHER" id="PTHR10067:SF6">
    <property type="entry name" value="PHOSPHATIDYLSERINE DECARBOXYLASE PROENZYME, MITOCHONDRIAL"/>
    <property type="match status" value="1"/>
</dbReference>
<keyword evidence="11 12" id="KW-0670">Pyruvate</keyword>
<sequence>MKGGILPTSNKQQADSPSISWADKCFRQLQMCLPQHTLSKLMHRLCRCRWPWLKNALIRFVVRQYDVDMREAAEPDVTQYEHFNAFFTRELKPEIRPLASSQLVSPVDGAISQIGPITGQTLVQAKGRDYSLKTLLAGQYAETEIFEGGQFATIYLSPRDYHRIHMPCRGQLQKMRYVPGQLFSVNPSTVRSVPDLFARNERLICWFETDFGPMALILVGAIFVGSMQTVWESGEITPPYGKKVRNWLYDTSVFSFEKGAEMGRFNMGSTVILLLPKTAPVWLPQLVASQSLRLGDALTE</sequence>
<comment type="pathway">
    <text evidence="12">Phospholipid metabolism; phosphatidylethanolamine biosynthesis; phosphatidylethanolamine from CDP-diacylglycerol: step 2/2.</text>
</comment>
<keyword evidence="6 12" id="KW-0472">Membrane</keyword>
<evidence type="ECO:0000256" key="9">
    <source>
        <dbReference type="ARBA" id="ARBA00023239"/>
    </source>
</evidence>
<comment type="function">
    <text evidence="12">Catalyzes the formation of phosphatidylethanolamine (PtdEtn) from phosphatidylserine (PtdSer).</text>
</comment>
<evidence type="ECO:0000256" key="1">
    <source>
        <dbReference type="ARBA" id="ARBA00005189"/>
    </source>
</evidence>
<dbReference type="KEGG" id="mec:Q7C_1251"/>
<keyword evidence="3 12" id="KW-0444">Lipid biosynthesis</keyword>
<keyword evidence="9 12" id="KW-0456">Lyase</keyword>
<feature type="modified residue" description="Pyruvic acid (Ser); by autocatalysis" evidence="12">
    <location>
        <position position="269"/>
    </location>
</feature>
<evidence type="ECO:0000256" key="10">
    <source>
        <dbReference type="ARBA" id="ARBA00023264"/>
    </source>
</evidence>
<comment type="PTM">
    <text evidence="12">Is synthesized initially as an inactive proenzyme. Formation of the active enzyme involves a self-maturation process in which the active site pyruvoyl group is generated from an internal serine residue via an autocatalytic post-translational modification. Two non-identical subunits are generated from the proenzyme in this reaction, and the pyruvate is formed at the N-terminus of the alpha chain, which is derived from the carboxyl end of the proenzyme. The autoendoproteolytic cleavage occurs by a canonical serine protease mechanism, in which the side chain hydroxyl group of the serine supplies its oxygen atom to form the C-terminus of the beta chain, while the remainder of the serine residue undergoes an oxidative deamination to produce ammonia and the pyruvoyl prosthetic group on the alpha chain. During this reaction, the Ser that is part of the protease active site of the proenzyme becomes the pyruvoyl prosthetic group, which constitutes an essential element of the active site of the mature decarboxylase.</text>
</comment>
<evidence type="ECO:0000256" key="6">
    <source>
        <dbReference type="ARBA" id="ARBA00023136"/>
    </source>
</evidence>
<feature type="chain" id="PRO_5023437636" description="Phosphatidylserine decarboxylase alpha chain" evidence="12">
    <location>
        <begin position="269"/>
        <end position="300"/>
    </location>
</feature>
<dbReference type="UniPathway" id="UPA00558">
    <property type="reaction ID" value="UER00616"/>
</dbReference>
<feature type="site" description="Cleavage (non-hydrolytic); by autocatalysis" evidence="12">
    <location>
        <begin position="268"/>
        <end position="269"/>
    </location>
</feature>
<dbReference type="PATRIC" id="fig|754477.3.peg.1230"/>